<organism evidence="1 2">
    <name type="scientific">Candidatus Epulonipiscium fishelsonii</name>
    <dbReference type="NCBI Taxonomy" id="77094"/>
    <lineage>
        <taxon>Bacteria</taxon>
        <taxon>Bacillati</taxon>
        <taxon>Bacillota</taxon>
        <taxon>Clostridia</taxon>
        <taxon>Lachnospirales</taxon>
        <taxon>Lachnospiraceae</taxon>
        <taxon>Candidatus Epulonipiscium</taxon>
    </lineage>
</organism>
<evidence type="ECO:0000313" key="2">
    <source>
        <dbReference type="Proteomes" id="UP000188605"/>
    </source>
</evidence>
<dbReference type="EMBL" id="LJDB01000016">
    <property type="protein sequence ID" value="ONI42245.1"/>
    <property type="molecule type" value="Genomic_DNA"/>
</dbReference>
<sequence>MYKNFEEILADNKDICQSSLNITNKTRTSIYSWNGQFSPQFIEVLLEKYSQKDDVVIDPFMGSGTTLIECARKNISVSGIELNPSAFYMSKSFEICNLSEHERFDIISDIEVVVTSIATVDNIIIELKKLVANSNENVQNTVSLLIILMDLFNNEISIELLNKKWTMLKTNIFQFPFSSKKITATNGDTRKTVFKDNTFTLLITSPPYINVFNYHQKYRCSVEMLGFDVLTIAKCEFGSNRKHRGNRVFTVIQYCIDIALAFKEWQRICVADARFIIVVGRESNVLSMSFSNSKLVYQLACEIFEFDFLLKQERVFKNRFGKMIFEDILHFKNNKINLNFSNEELIKKAKIIALRVLNEKKLIYADESQKIKLLDDAIKNVSKICKSEEIYND</sequence>
<gene>
    <name evidence="1" type="ORF">AN396_01985</name>
</gene>
<name>A0ACC8XFR0_9FIRM</name>
<proteinExistence type="predicted"/>
<accession>A0ACC8XFR0</accession>
<protein>
    <submittedName>
        <fullName evidence="1">Uncharacterized protein</fullName>
    </submittedName>
</protein>
<comment type="caution">
    <text evidence="1">The sequence shown here is derived from an EMBL/GenBank/DDBJ whole genome shotgun (WGS) entry which is preliminary data.</text>
</comment>
<keyword evidence="2" id="KW-1185">Reference proteome</keyword>
<dbReference type="Proteomes" id="UP000188605">
    <property type="component" value="Unassembled WGS sequence"/>
</dbReference>
<reference evidence="1" key="1">
    <citation type="submission" date="2016-08" db="EMBL/GenBank/DDBJ databases">
        <authorList>
            <person name="Ngugi D.K."/>
            <person name="Miyake S."/>
            <person name="Stingl U."/>
        </authorList>
    </citation>
    <scope>NUCLEOTIDE SEQUENCE</scope>
    <source>
        <strain evidence="1">SCG-B11WGA-EpuloA1</strain>
    </source>
</reference>
<evidence type="ECO:0000313" key="1">
    <source>
        <dbReference type="EMBL" id="ONI42245.1"/>
    </source>
</evidence>